<name>A0A4P7ND21_PYROR</name>
<dbReference type="PANTHER" id="PTHR17630">
    <property type="entry name" value="DIENELACTONE HYDROLASE"/>
    <property type="match status" value="1"/>
</dbReference>
<dbReference type="EMBL" id="CP034206">
    <property type="protein sequence ID" value="QBZ59951.1"/>
    <property type="molecule type" value="Genomic_DNA"/>
</dbReference>
<dbReference type="VEuPathDB" id="FungiDB:M_BR32_EuGene_00101081"/>
<dbReference type="InterPro" id="IPR002925">
    <property type="entry name" value="Dienelactn_hydro"/>
</dbReference>
<protein>
    <recommendedName>
        <fullName evidence="1">Dienelactone hydrolase domain-containing protein</fullName>
    </recommendedName>
</protein>
<dbReference type="Gene3D" id="3.40.50.1820">
    <property type="entry name" value="alpha/beta hydrolase"/>
    <property type="match status" value="1"/>
</dbReference>
<gene>
    <name evidence="2" type="ORF">PoMZ_04919</name>
</gene>
<evidence type="ECO:0000313" key="3">
    <source>
        <dbReference type="Proteomes" id="UP000294847"/>
    </source>
</evidence>
<feature type="domain" description="Dienelactone hydrolase" evidence="1">
    <location>
        <begin position="142"/>
        <end position="258"/>
    </location>
</feature>
<dbReference type="SMR" id="A0A4P7ND21"/>
<dbReference type="Pfam" id="PF01738">
    <property type="entry name" value="DLH"/>
    <property type="match status" value="2"/>
</dbReference>
<dbReference type="OMA" id="PEFMNGH"/>
<sequence>MPSQGTPRGCTTRLHGLDSYLTEPSDGRAIEGVVVVVSDAFGWEFENTRLLADHYADKGGYRVIVPDFLGGVALPPSTVQSLRGFFGGSLLGKAYSAIWLALAWIPFMVYQNFLRRTSPTSTVATFFSAMSHGPEAKRGLPVFAAGLSWGGRYALSLASMPNPPVKAVFVAHPSHVSVPNDLARLTVPVSFALAKEDHALGGDKRIAEVQRVVGRSAAKCEVKAYSAGHSFCVRADFTGKDTSAQADEAEDQAVGWFRSQSL</sequence>
<dbReference type="AlphaFoldDB" id="A0A4P7ND21"/>
<proteinExistence type="predicted"/>
<reference evidence="2 3" key="1">
    <citation type="journal article" date="2019" name="Mol. Biol. Evol.">
        <title>Blast fungal genomes show frequent chromosomal changes, gene gains and losses, and effector gene turnover.</title>
        <authorList>
            <person name="Gomez Luciano L.B."/>
            <person name="Jason Tsai I."/>
            <person name="Chuma I."/>
            <person name="Tosa Y."/>
            <person name="Chen Y.H."/>
            <person name="Li J.Y."/>
            <person name="Li M.Y."/>
            <person name="Jade Lu M.Y."/>
            <person name="Nakayashiki H."/>
            <person name="Li W.H."/>
        </authorList>
    </citation>
    <scope>NUCLEOTIDE SEQUENCE [LARGE SCALE GENOMIC DNA]</scope>
    <source>
        <strain evidence="2">MZ5-1-6</strain>
    </source>
</reference>
<organism evidence="2 3">
    <name type="scientific">Pyricularia oryzae</name>
    <name type="common">Rice blast fungus</name>
    <name type="synonym">Magnaporthe oryzae</name>
    <dbReference type="NCBI Taxonomy" id="318829"/>
    <lineage>
        <taxon>Eukaryota</taxon>
        <taxon>Fungi</taxon>
        <taxon>Dikarya</taxon>
        <taxon>Ascomycota</taxon>
        <taxon>Pezizomycotina</taxon>
        <taxon>Sordariomycetes</taxon>
        <taxon>Sordariomycetidae</taxon>
        <taxon>Magnaporthales</taxon>
        <taxon>Pyriculariaceae</taxon>
        <taxon>Pyricularia</taxon>
    </lineage>
</organism>
<dbReference type="GO" id="GO:0016787">
    <property type="term" value="F:hydrolase activity"/>
    <property type="evidence" value="ECO:0007669"/>
    <property type="project" value="InterPro"/>
</dbReference>
<feature type="domain" description="Dienelactone hydrolase" evidence="1">
    <location>
        <begin position="18"/>
        <end position="73"/>
    </location>
</feature>
<dbReference type="SUPFAM" id="SSF53474">
    <property type="entry name" value="alpha/beta-Hydrolases"/>
    <property type="match status" value="1"/>
</dbReference>
<evidence type="ECO:0000313" key="2">
    <source>
        <dbReference type="EMBL" id="QBZ59951.1"/>
    </source>
</evidence>
<dbReference type="InterPro" id="IPR029058">
    <property type="entry name" value="AB_hydrolase_fold"/>
</dbReference>
<dbReference type="PANTHER" id="PTHR17630:SF105">
    <property type="entry name" value="DIENELACTONE HYDROLASE FAMILY PROTEIN (AFU_ORTHOLOGUE AFUA_4G08790)"/>
    <property type="match status" value="1"/>
</dbReference>
<evidence type="ECO:0000259" key="1">
    <source>
        <dbReference type="Pfam" id="PF01738"/>
    </source>
</evidence>
<dbReference type="Proteomes" id="UP000294847">
    <property type="component" value="Chromosome 3"/>
</dbReference>
<accession>A0A4P7ND21</accession>